<accession>C9XTG3</accession>
<protein>
    <submittedName>
        <fullName evidence="1">Uncharacterized protein</fullName>
    </submittedName>
</protein>
<name>C9XTG3_CROTZ</name>
<dbReference type="HOGENOM" id="CLU_3198754_0_0_6"/>
<proteinExistence type="predicted"/>
<evidence type="ECO:0000313" key="1">
    <source>
        <dbReference type="EMBL" id="CBA27238.1"/>
    </source>
</evidence>
<dbReference type="Proteomes" id="UP000002069">
    <property type="component" value="Chromosome"/>
</dbReference>
<reference evidence="2" key="2">
    <citation type="journal article" date="2011" name="J. Bacteriol.">
        <title>Complete genome sequence of Cronobacter turicensis LMG 23827, a food-borne pathogen causing deaths in neonates.</title>
        <authorList>
            <person name="Stephan R."/>
            <person name="Lehner A."/>
            <person name="Tischler P."/>
            <person name="Rattei T."/>
        </authorList>
    </citation>
    <scope>NUCLEOTIDE SEQUENCE [LARGE SCALE GENOMIC DNA]</scope>
    <source>
        <strain evidence="2">DSM 18703 / CCUG 55852 / LMG 23827 / z3032</strain>
    </source>
</reference>
<sequence>MNNECFLIREIYISHSYYKVMAGHPKIKQCIKKQKSAENAALFCND</sequence>
<dbReference type="EMBL" id="FN543093">
    <property type="protein sequence ID" value="CBA27238.1"/>
    <property type="molecule type" value="Genomic_DNA"/>
</dbReference>
<dbReference type="KEGG" id="ctu:CTU_03280"/>
<dbReference type="AlphaFoldDB" id="C9XTG3"/>
<evidence type="ECO:0000313" key="2">
    <source>
        <dbReference type="Proteomes" id="UP000002069"/>
    </source>
</evidence>
<keyword evidence="2" id="KW-1185">Reference proteome</keyword>
<reference evidence="1 2" key="1">
    <citation type="journal article" date="2010" name="J. Bacteriol.">
        <title>Complete Genome Sequence of Cronobacter turicensis LMG 23827, a foodborne pathogen causing deaths in neonates.</title>
        <authorList>
            <person name="Stephan R."/>
            <person name="Lehner A."/>
            <person name="Tischler P."/>
            <person name="Rattei T."/>
        </authorList>
    </citation>
    <scope>NUCLEOTIDE SEQUENCE [LARGE SCALE GENOMIC DNA]</scope>
    <source>
        <strain evidence="2">DSM 18703 / CCUG 55852 / LMG 23827 / z3032</strain>
    </source>
</reference>
<gene>
    <name evidence="1" type="ordered locus">Ctu_03280</name>
</gene>
<organism evidence="1 2">
    <name type="scientific">Cronobacter turicensis (strain DSM 18703 / CCUG 55852 / LMG 23827 / z3032)</name>
    <dbReference type="NCBI Taxonomy" id="693216"/>
    <lineage>
        <taxon>Bacteria</taxon>
        <taxon>Pseudomonadati</taxon>
        <taxon>Pseudomonadota</taxon>
        <taxon>Gammaproteobacteria</taxon>
        <taxon>Enterobacterales</taxon>
        <taxon>Enterobacteriaceae</taxon>
        <taxon>Cronobacter</taxon>
    </lineage>
</organism>